<evidence type="ECO:0000313" key="2">
    <source>
        <dbReference type="EMBL" id="EEC79210.1"/>
    </source>
</evidence>
<dbReference type="PANTHER" id="PTHR46692:SF5">
    <property type="entry name" value="OS05G0406100 PROTEIN"/>
    <property type="match status" value="1"/>
</dbReference>
<evidence type="ECO:0008006" key="4">
    <source>
        <dbReference type="Google" id="ProtNLM"/>
    </source>
</evidence>
<dbReference type="PANTHER" id="PTHR46692">
    <property type="entry name" value="INOSINE-URIDINE PREFERRING NUCLEOSIDE HYDROLASE FAMILY PROTEIN"/>
    <property type="match status" value="1"/>
</dbReference>
<organism evidence="2 3">
    <name type="scientific">Oryza sativa subsp. indica</name>
    <name type="common">Rice</name>
    <dbReference type="NCBI Taxonomy" id="39946"/>
    <lineage>
        <taxon>Eukaryota</taxon>
        <taxon>Viridiplantae</taxon>
        <taxon>Streptophyta</taxon>
        <taxon>Embryophyta</taxon>
        <taxon>Tracheophyta</taxon>
        <taxon>Spermatophyta</taxon>
        <taxon>Magnoliopsida</taxon>
        <taxon>Liliopsida</taxon>
        <taxon>Poales</taxon>
        <taxon>Poaceae</taxon>
        <taxon>BOP clade</taxon>
        <taxon>Oryzoideae</taxon>
        <taxon>Oryzeae</taxon>
        <taxon>Oryzinae</taxon>
        <taxon>Oryza</taxon>
        <taxon>Oryza sativa</taxon>
    </lineage>
</organism>
<dbReference type="Gramene" id="BGIOSGA018071-TA">
    <property type="protein sequence ID" value="BGIOSGA018071-PA"/>
    <property type="gene ID" value="BGIOSGA018071"/>
</dbReference>
<keyword evidence="1" id="KW-0732">Signal</keyword>
<evidence type="ECO:0000256" key="1">
    <source>
        <dbReference type="SAM" id="SignalP"/>
    </source>
</evidence>
<dbReference type="Gene3D" id="3.90.245.10">
    <property type="entry name" value="Ribonucleoside hydrolase-like"/>
    <property type="match status" value="1"/>
</dbReference>
<dbReference type="STRING" id="39946.B8AY83"/>
<feature type="chain" id="PRO_5002865115" description="Inosine/uridine-preferring nucleoside hydrolase domain-containing protein" evidence="1">
    <location>
        <begin position="27"/>
        <end position="93"/>
    </location>
</feature>
<proteinExistence type="predicted"/>
<reference evidence="2 3" key="1">
    <citation type="journal article" date="2005" name="PLoS Biol.">
        <title>The genomes of Oryza sativa: a history of duplications.</title>
        <authorList>
            <person name="Yu J."/>
            <person name="Wang J."/>
            <person name="Lin W."/>
            <person name="Li S."/>
            <person name="Li H."/>
            <person name="Zhou J."/>
            <person name="Ni P."/>
            <person name="Dong W."/>
            <person name="Hu S."/>
            <person name="Zeng C."/>
            <person name="Zhang J."/>
            <person name="Zhang Y."/>
            <person name="Li R."/>
            <person name="Xu Z."/>
            <person name="Li S."/>
            <person name="Li X."/>
            <person name="Zheng H."/>
            <person name="Cong L."/>
            <person name="Lin L."/>
            <person name="Yin J."/>
            <person name="Geng J."/>
            <person name="Li G."/>
            <person name="Shi J."/>
            <person name="Liu J."/>
            <person name="Lv H."/>
            <person name="Li J."/>
            <person name="Wang J."/>
            <person name="Deng Y."/>
            <person name="Ran L."/>
            <person name="Shi X."/>
            <person name="Wang X."/>
            <person name="Wu Q."/>
            <person name="Li C."/>
            <person name="Ren X."/>
            <person name="Wang J."/>
            <person name="Wang X."/>
            <person name="Li D."/>
            <person name="Liu D."/>
            <person name="Zhang X."/>
            <person name="Ji Z."/>
            <person name="Zhao W."/>
            <person name="Sun Y."/>
            <person name="Zhang Z."/>
            <person name="Bao J."/>
            <person name="Han Y."/>
            <person name="Dong L."/>
            <person name="Ji J."/>
            <person name="Chen P."/>
            <person name="Wu S."/>
            <person name="Liu J."/>
            <person name="Xiao Y."/>
            <person name="Bu D."/>
            <person name="Tan J."/>
            <person name="Yang L."/>
            <person name="Ye C."/>
            <person name="Zhang J."/>
            <person name="Xu J."/>
            <person name="Zhou Y."/>
            <person name="Yu Y."/>
            <person name="Zhang B."/>
            <person name="Zhuang S."/>
            <person name="Wei H."/>
            <person name="Liu B."/>
            <person name="Lei M."/>
            <person name="Yu H."/>
            <person name="Li Y."/>
            <person name="Xu H."/>
            <person name="Wei S."/>
            <person name="He X."/>
            <person name="Fang L."/>
            <person name="Zhang Z."/>
            <person name="Zhang Y."/>
            <person name="Huang X."/>
            <person name="Su Z."/>
            <person name="Tong W."/>
            <person name="Li J."/>
            <person name="Tong Z."/>
            <person name="Li S."/>
            <person name="Ye J."/>
            <person name="Wang L."/>
            <person name="Fang L."/>
            <person name="Lei T."/>
            <person name="Chen C."/>
            <person name="Chen H."/>
            <person name="Xu Z."/>
            <person name="Li H."/>
            <person name="Huang H."/>
            <person name="Zhang F."/>
            <person name="Xu H."/>
            <person name="Li N."/>
            <person name="Zhao C."/>
            <person name="Li S."/>
            <person name="Dong L."/>
            <person name="Huang Y."/>
            <person name="Li L."/>
            <person name="Xi Y."/>
            <person name="Qi Q."/>
            <person name="Li W."/>
            <person name="Zhang B."/>
            <person name="Hu W."/>
            <person name="Zhang Y."/>
            <person name="Tian X."/>
            <person name="Jiao Y."/>
            <person name="Liang X."/>
            <person name="Jin J."/>
            <person name="Gao L."/>
            <person name="Zheng W."/>
            <person name="Hao B."/>
            <person name="Liu S."/>
            <person name="Wang W."/>
            <person name="Yuan L."/>
            <person name="Cao M."/>
            <person name="McDermott J."/>
            <person name="Samudrala R."/>
            <person name="Wang J."/>
            <person name="Wong G.K."/>
            <person name="Yang H."/>
        </authorList>
    </citation>
    <scope>NUCLEOTIDE SEQUENCE [LARGE SCALE GENOMIC DNA]</scope>
    <source>
        <strain evidence="3">cv. 93-11</strain>
    </source>
</reference>
<keyword evidence="3" id="KW-1185">Reference proteome</keyword>
<protein>
    <recommendedName>
        <fullName evidence="4">Inosine/uridine-preferring nucleoside hydrolase domain-containing protein</fullName>
    </recommendedName>
</protein>
<sequence>MTPLRRAATAVLVVVLAVVVAAAAAAAKPRRILVDTDMDTDDLFALLYLLKQNRSEFELKSMSMGDKTFPNKTVHVTTNHVLQQQTSRADSWT</sequence>
<dbReference type="Proteomes" id="UP000007015">
    <property type="component" value="Chromosome 5"/>
</dbReference>
<dbReference type="EMBL" id="CM000130">
    <property type="protein sequence ID" value="EEC79210.1"/>
    <property type="molecule type" value="Genomic_DNA"/>
</dbReference>
<dbReference type="SUPFAM" id="SSF53590">
    <property type="entry name" value="Nucleoside hydrolase"/>
    <property type="match status" value="1"/>
</dbReference>
<name>B8AY83_ORYSI</name>
<dbReference type="AlphaFoldDB" id="B8AY83"/>
<feature type="signal peptide" evidence="1">
    <location>
        <begin position="1"/>
        <end position="26"/>
    </location>
</feature>
<dbReference type="OMA" id="TSRADSW"/>
<gene>
    <name evidence="2" type="ORF">OsI_19928</name>
</gene>
<dbReference type="GO" id="GO:0016799">
    <property type="term" value="F:hydrolase activity, hydrolyzing N-glycosyl compounds"/>
    <property type="evidence" value="ECO:0007669"/>
    <property type="project" value="InterPro"/>
</dbReference>
<dbReference type="InterPro" id="IPR036452">
    <property type="entry name" value="Ribo_hydro-like"/>
</dbReference>
<evidence type="ECO:0000313" key="3">
    <source>
        <dbReference type="Proteomes" id="UP000007015"/>
    </source>
</evidence>
<accession>B8AY83</accession>
<dbReference type="HOGENOM" id="CLU_2403530_0_0_1"/>